<dbReference type="Proteomes" id="UP001055439">
    <property type="component" value="Chromosome 10"/>
</dbReference>
<dbReference type="InterPro" id="IPR019616">
    <property type="entry name" value="Ycf54"/>
</dbReference>
<dbReference type="EMBL" id="CP097503">
    <property type="protein sequence ID" value="URD78993.1"/>
    <property type="molecule type" value="Genomic_DNA"/>
</dbReference>
<evidence type="ECO:0000313" key="1">
    <source>
        <dbReference type="EMBL" id="URD78993.1"/>
    </source>
</evidence>
<keyword evidence="2" id="KW-1185">Reference proteome</keyword>
<name>A0A9E7ENE1_9LILI</name>
<reference evidence="1" key="1">
    <citation type="submission" date="2022-05" db="EMBL/GenBank/DDBJ databases">
        <title>The Musa troglodytarum L. genome provides insights into the mechanism of non-climacteric behaviour and enrichment of carotenoids.</title>
        <authorList>
            <person name="Wang J."/>
        </authorList>
    </citation>
    <scope>NUCLEOTIDE SEQUENCE</scope>
    <source>
        <tissue evidence="1">Leaf</tissue>
    </source>
</reference>
<dbReference type="PANTHER" id="PTHR35319">
    <property type="match status" value="1"/>
</dbReference>
<organism evidence="1 2">
    <name type="scientific">Musa troglodytarum</name>
    <name type="common">fe'i banana</name>
    <dbReference type="NCBI Taxonomy" id="320322"/>
    <lineage>
        <taxon>Eukaryota</taxon>
        <taxon>Viridiplantae</taxon>
        <taxon>Streptophyta</taxon>
        <taxon>Embryophyta</taxon>
        <taxon>Tracheophyta</taxon>
        <taxon>Spermatophyta</taxon>
        <taxon>Magnoliopsida</taxon>
        <taxon>Liliopsida</taxon>
        <taxon>Zingiberales</taxon>
        <taxon>Musaceae</taxon>
        <taxon>Musa</taxon>
    </lineage>
</organism>
<dbReference type="AlphaFoldDB" id="A0A9E7ENE1"/>
<dbReference type="Pfam" id="PF10674">
    <property type="entry name" value="Ycf54"/>
    <property type="match status" value="1"/>
</dbReference>
<proteinExistence type="predicted"/>
<dbReference type="PANTHER" id="PTHR35319:SF2">
    <property type="entry name" value="YCF54"/>
    <property type="match status" value="1"/>
</dbReference>
<gene>
    <name evidence="1" type="ORF">MUK42_05199</name>
</gene>
<accession>A0A9E7ENE1</accession>
<protein>
    <submittedName>
        <fullName evidence="1">Uncharacterized protein</fullName>
    </submittedName>
</protein>
<evidence type="ECO:0000313" key="2">
    <source>
        <dbReference type="Proteomes" id="UP001055439"/>
    </source>
</evidence>
<sequence>MPLVFNLVGKTKEVLLCGGQCKVHARRGGTTSRSYCMRSAETLGSVTGSGTSGPKFLDKFPGITKRLNRPAVALVSTDGPWMTFKASPSYERLFDLGGNVVYTY</sequence>